<comment type="caution">
    <text evidence="1">The sequence shown here is derived from an EMBL/GenBank/DDBJ whole genome shotgun (WGS) entry which is preliminary data.</text>
</comment>
<organism evidence="1 2">
    <name type="scientific">Coptotermes formosanus</name>
    <name type="common">Formosan subterranean termite</name>
    <dbReference type="NCBI Taxonomy" id="36987"/>
    <lineage>
        <taxon>Eukaryota</taxon>
        <taxon>Metazoa</taxon>
        <taxon>Ecdysozoa</taxon>
        <taxon>Arthropoda</taxon>
        <taxon>Hexapoda</taxon>
        <taxon>Insecta</taxon>
        <taxon>Pterygota</taxon>
        <taxon>Neoptera</taxon>
        <taxon>Polyneoptera</taxon>
        <taxon>Dictyoptera</taxon>
        <taxon>Blattodea</taxon>
        <taxon>Blattoidea</taxon>
        <taxon>Termitoidae</taxon>
        <taxon>Rhinotermitidae</taxon>
        <taxon>Coptotermes</taxon>
    </lineage>
</organism>
<evidence type="ECO:0000313" key="2">
    <source>
        <dbReference type="Proteomes" id="UP000502823"/>
    </source>
</evidence>
<gene>
    <name evidence="1" type="ORF">Cfor_12685</name>
</gene>
<name>A0A6L2Q125_COPFO</name>
<reference evidence="2" key="1">
    <citation type="submission" date="2020-01" db="EMBL/GenBank/DDBJ databases">
        <title>Draft genome sequence of the Termite Coptotermes fromosanus.</title>
        <authorList>
            <person name="Itakura S."/>
            <person name="Yosikawa Y."/>
            <person name="Umezawa K."/>
        </authorList>
    </citation>
    <scope>NUCLEOTIDE SEQUENCE [LARGE SCALE GENOMIC DNA]</scope>
</reference>
<evidence type="ECO:0000313" key="1">
    <source>
        <dbReference type="EMBL" id="GFG37600.1"/>
    </source>
</evidence>
<dbReference type="EMBL" id="BLKM01000706">
    <property type="protein sequence ID" value="GFG37600.1"/>
    <property type="molecule type" value="Genomic_DNA"/>
</dbReference>
<sequence>MRPITVFRPFEEEVRAIVPLLHRASEVSSATSDDTAGTPADAYKKQSCRLIATVGRGYRSLIARYTDMVMTPTGVQSPMHVYHGSSLDRTGGDVRTHNMYALLWRAERWAAA</sequence>
<keyword evidence="2" id="KW-1185">Reference proteome</keyword>
<accession>A0A6L2Q125</accession>
<dbReference type="OrthoDB" id="10252328at2759"/>
<dbReference type="InParanoid" id="A0A6L2Q125"/>
<proteinExistence type="predicted"/>
<protein>
    <submittedName>
        <fullName evidence="1">Uncharacterized protein</fullName>
    </submittedName>
</protein>
<dbReference type="AlphaFoldDB" id="A0A6L2Q125"/>
<dbReference type="Proteomes" id="UP000502823">
    <property type="component" value="Unassembled WGS sequence"/>
</dbReference>